<dbReference type="InterPro" id="IPR035187">
    <property type="entry name" value="Mpm1"/>
</dbReference>
<evidence type="ECO:0000313" key="3">
    <source>
        <dbReference type="Proteomes" id="UP000189513"/>
    </source>
</evidence>
<name>A0A061AYL5_CYBFA</name>
<organism evidence="1">
    <name type="scientific">Cyberlindnera fabianii</name>
    <name type="common">Yeast</name>
    <name type="synonym">Hansenula fabianii</name>
    <dbReference type="NCBI Taxonomy" id="36022"/>
    <lineage>
        <taxon>Eukaryota</taxon>
        <taxon>Fungi</taxon>
        <taxon>Dikarya</taxon>
        <taxon>Ascomycota</taxon>
        <taxon>Saccharomycotina</taxon>
        <taxon>Saccharomycetes</taxon>
        <taxon>Phaffomycetales</taxon>
        <taxon>Phaffomycetaceae</taxon>
        <taxon>Cyberlindnera</taxon>
    </lineage>
</organism>
<accession>A0A061AYL5</accession>
<dbReference type="VEuPathDB" id="FungiDB:BON22_3247"/>
<dbReference type="EMBL" id="MPUK01000005">
    <property type="protein sequence ID" value="ONH66893.1"/>
    <property type="molecule type" value="Genomic_DNA"/>
</dbReference>
<reference evidence="2" key="3">
    <citation type="submission" date="2017-01" db="EMBL/GenBank/DDBJ databases">
        <authorList>
            <person name="Mah S.A."/>
            <person name="Swanson W.J."/>
            <person name="Moy G.W."/>
            <person name="Vacquier V.D."/>
        </authorList>
    </citation>
    <scope>NUCLEOTIDE SEQUENCE [LARGE SCALE GENOMIC DNA]</scope>
    <source>
        <strain evidence="2">65</strain>
    </source>
</reference>
<evidence type="ECO:0000313" key="2">
    <source>
        <dbReference type="EMBL" id="ONH66893.1"/>
    </source>
</evidence>
<evidence type="ECO:0000313" key="1">
    <source>
        <dbReference type="EMBL" id="CDR42621.1"/>
    </source>
</evidence>
<keyword evidence="3" id="KW-1185">Reference proteome</keyword>
<dbReference type="OrthoDB" id="4044171at2759"/>
<dbReference type="Proteomes" id="UP000189513">
    <property type="component" value="Unassembled WGS sequence"/>
</dbReference>
<dbReference type="Pfam" id="PF17234">
    <property type="entry name" value="MPM1"/>
    <property type="match status" value="1"/>
</dbReference>
<sequence length="280" mass="32095">MGLFTGSTSDKEHIEKTATEIASGPTCLSPSFPTSLPGFSSIDQRVQDMVDKVFDSKIFSSDNWKSWGRGWDETRPYLELFGNFHKGRGISGLKAYPVPNTSQYEECQNKKGLSVWDENGWWRCLFPRANLPQEGGVSREDVEGDRDNKYGVFFKEYNSLLDWKVQVAKLVREKEEQKRIQSETQTLNDIYADYEKDLDWDGVTGQDGVVSTSKAVHYKTLPNGDAEEVTEIHNTFRDGRSENKKFRKLIPREGSPLIEDLSSDKKDSKLIDWIWDNKKD</sequence>
<reference evidence="3" key="2">
    <citation type="journal article" date="2017" name="Genome Announc.">
        <title>Genome sequences of Cyberlindnera fabianii 65, Pichia kudriavzevii 129, and Saccharomyces cerevisiae 131 isolated from fermented masau fruits in Zimbabwe.</title>
        <authorList>
            <person name="van Rijswijck I.M.H."/>
            <person name="Derks M.F.L."/>
            <person name="Abee T."/>
            <person name="de Ridder D."/>
            <person name="Smid E.J."/>
        </authorList>
    </citation>
    <scope>NUCLEOTIDE SEQUENCE [LARGE SCALE GENOMIC DNA]</scope>
    <source>
        <strain evidence="3">65</strain>
    </source>
</reference>
<dbReference type="OMA" id="KGWWRCL"/>
<reference evidence="1" key="1">
    <citation type="journal article" date="2014" name="Genome Announc.">
        <title>Genome sequence of the yeast Cyberlindnera fabianii (Hansenula fabianii).</title>
        <authorList>
            <person name="Freel K.C."/>
            <person name="Sarilar V."/>
            <person name="Neuveglise C."/>
            <person name="Devillers H."/>
            <person name="Friedrich A."/>
            <person name="Schacherer J."/>
        </authorList>
    </citation>
    <scope>NUCLEOTIDE SEQUENCE</scope>
    <source>
        <strain evidence="1">YJS4271</strain>
    </source>
</reference>
<dbReference type="EMBL" id="LK052895">
    <property type="protein sequence ID" value="CDR42621.1"/>
    <property type="molecule type" value="Genomic_DNA"/>
</dbReference>
<proteinExistence type="predicted"/>
<dbReference type="AlphaFoldDB" id="A0A061AYL5"/>
<protein>
    <submittedName>
        <fullName evidence="1">CYFA0S10e00364g1_1</fullName>
    </submittedName>
    <submittedName>
        <fullName evidence="2">Mitochondrial peculiar membrane protein 1</fullName>
    </submittedName>
</protein>
<gene>
    <name evidence="2" type="ORF">BON22_3247</name>
    <name evidence="1" type="ORF">CYFA0S_10e00364g</name>
</gene>